<evidence type="ECO:0000313" key="6">
    <source>
        <dbReference type="Proteomes" id="UP001437256"/>
    </source>
</evidence>
<dbReference type="PROSITE" id="PS50263">
    <property type="entry name" value="CN_HYDROLASE"/>
    <property type="match status" value="1"/>
</dbReference>
<dbReference type="Gene3D" id="3.60.110.10">
    <property type="entry name" value="Carbon-nitrogen hydrolase"/>
    <property type="match status" value="1"/>
</dbReference>
<proteinExistence type="inferred from homology"/>
<dbReference type="EMBL" id="JBBXMP010000140">
    <property type="protein sequence ID" value="KAL0061309.1"/>
    <property type="molecule type" value="Genomic_DNA"/>
</dbReference>
<feature type="active site" description="Proton acceptor" evidence="3">
    <location>
        <position position="41"/>
    </location>
</feature>
<evidence type="ECO:0000259" key="4">
    <source>
        <dbReference type="PROSITE" id="PS50263"/>
    </source>
</evidence>
<keyword evidence="6" id="KW-1185">Reference proteome</keyword>
<sequence>MKVAAIQAEPVWLDLDGTIEKVISLCKEAASNGVELIGFPEAFIPGYPWRTWSSAYDPVFFTKYLKNCLSLQSPQYQRLMKGVKEAGIWAVVGFVERDGDSMYCAQSIINPSGRVVLHRRKLKATGHERTFWGDGPADSLLTSVKGPEGVIIGCLACGEHYLPLLRFHHYTQGVQVHVASWPLFDSIKAGYARQFASDTHATATRYMATEGPLFVICSTQVIKPENRGLCGIEGTAFDIKEGGGFAAIYAPDGRDLVKPLASTEEGILYADIDLDEISTSKLVIDPAGHYSRPDLLSLNVNTTVNPLVRQHGKKEQEYELLARIPQLTED</sequence>
<evidence type="ECO:0000256" key="2">
    <source>
        <dbReference type="ARBA" id="ARBA00022801"/>
    </source>
</evidence>
<dbReference type="Proteomes" id="UP001437256">
    <property type="component" value="Unassembled WGS sequence"/>
</dbReference>
<evidence type="ECO:0000313" key="5">
    <source>
        <dbReference type="EMBL" id="KAL0061309.1"/>
    </source>
</evidence>
<dbReference type="PROSITE" id="PS00920">
    <property type="entry name" value="NITRIL_CHT_1"/>
    <property type="match status" value="1"/>
</dbReference>
<keyword evidence="2" id="KW-0378">Hydrolase</keyword>
<dbReference type="CDD" id="cd07564">
    <property type="entry name" value="nitrilases_CHs"/>
    <property type="match status" value="1"/>
</dbReference>
<dbReference type="InterPro" id="IPR044149">
    <property type="entry name" value="Nitrilases_CHs"/>
</dbReference>
<dbReference type="PANTHER" id="PTHR46044:SF14">
    <property type="entry name" value="ARYLACETONITRILASE"/>
    <property type="match status" value="1"/>
</dbReference>
<dbReference type="Pfam" id="PF00795">
    <property type="entry name" value="CN_hydrolase"/>
    <property type="match status" value="1"/>
</dbReference>
<comment type="similarity">
    <text evidence="1">Belongs to the carbon-nitrogen hydrolase superfamily. Nitrilase family.</text>
</comment>
<dbReference type="InterPro" id="IPR003010">
    <property type="entry name" value="C-N_Hydrolase"/>
</dbReference>
<evidence type="ECO:0000256" key="3">
    <source>
        <dbReference type="PROSITE-ProRule" id="PRU10139"/>
    </source>
</evidence>
<dbReference type="SUPFAM" id="SSF56317">
    <property type="entry name" value="Carbon-nitrogen hydrolase"/>
    <property type="match status" value="1"/>
</dbReference>
<name>A0ABR2ZJD0_9AGAR</name>
<evidence type="ECO:0000256" key="1">
    <source>
        <dbReference type="ARBA" id="ARBA00008129"/>
    </source>
</evidence>
<dbReference type="InterPro" id="IPR000132">
    <property type="entry name" value="Nitrilase/CN_hydratase_CS"/>
</dbReference>
<dbReference type="PANTHER" id="PTHR46044">
    <property type="entry name" value="NITRILASE"/>
    <property type="match status" value="1"/>
</dbReference>
<gene>
    <name evidence="5" type="ORF">AAF712_011887</name>
</gene>
<dbReference type="InterPro" id="IPR036526">
    <property type="entry name" value="C-N_Hydrolase_sf"/>
</dbReference>
<reference evidence="5 6" key="1">
    <citation type="submission" date="2024-05" db="EMBL/GenBank/DDBJ databases">
        <title>A draft genome resource for the thread blight pathogen Marasmius tenuissimus strain MS-2.</title>
        <authorList>
            <person name="Yulfo-Soto G.E."/>
            <person name="Baruah I.K."/>
            <person name="Amoako-Attah I."/>
            <person name="Bukari Y."/>
            <person name="Meinhardt L.W."/>
            <person name="Bailey B.A."/>
            <person name="Cohen S.P."/>
        </authorList>
    </citation>
    <scope>NUCLEOTIDE SEQUENCE [LARGE SCALE GENOMIC DNA]</scope>
    <source>
        <strain evidence="5 6">MS-2</strain>
    </source>
</reference>
<accession>A0ABR2ZJD0</accession>
<organism evidence="5 6">
    <name type="scientific">Marasmius tenuissimus</name>
    <dbReference type="NCBI Taxonomy" id="585030"/>
    <lineage>
        <taxon>Eukaryota</taxon>
        <taxon>Fungi</taxon>
        <taxon>Dikarya</taxon>
        <taxon>Basidiomycota</taxon>
        <taxon>Agaricomycotina</taxon>
        <taxon>Agaricomycetes</taxon>
        <taxon>Agaricomycetidae</taxon>
        <taxon>Agaricales</taxon>
        <taxon>Marasmiineae</taxon>
        <taxon>Marasmiaceae</taxon>
        <taxon>Marasmius</taxon>
    </lineage>
</organism>
<comment type="caution">
    <text evidence="5">The sequence shown here is derived from an EMBL/GenBank/DDBJ whole genome shotgun (WGS) entry which is preliminary data.</text>
</comment>
<feature type="domain" description="CN hydrolase" evidence="4">
    <location>
        <begin position="1"/>
        <end position="274"/>
    </location>
</feature>
<protein>
    <recommendedName>
        <fullName evidence="4">CN hydrolase domain-containing protein</fullName>
    </recommendedName>
</protein>